<proteinExistence type="predicted"/>
<comment type="caution">
    <text evidence="2">The sequence shown here is derived from an EMBL/GenBank/DDBJ whole genome shotgun (WGS) entry which is preliminary data.</text>
</comment>
<dbReference type="PROSITE" id="PS51832">
    <property type="entry name" value="HD_GYP"/>
    <property type="match status" value="2"/>
</dbReference>
<sequence>MGDFKVNLNEILLSFSLLLDVAEKKPFQHAKKVSYITLLTVEKMDRNDLKNHAFQGAILHDIGVTHSLLLQGRKAFVKAEMNNLDHHATTGWEVAKELPLNQEVSEIIRYHHERWDGTGLYGLKGDKIPLLSQIIALADQLELRFNSGRDSLAFRKDIRQWLNSEKGKGFREDIVDAVLELLQKEKMWIDIGTYDIQPNLKMIIPNKVMELNINELEQISRAFAIIIDKKSDFTHQHSIGVSEKAYKLAKAFNYDEEKCTKMKIAGYLHDLGKLLVPNEILDKPGGLDDEEMLTIKKHPYYTKFILKQISGFEEIAEWSGNHHENLKGSGYPEGFGGVNMTEECQIIAVCDIYQALTEDRIYRKGMEQEKALEIISKLVSQGYFEKYIFDNLCLAST</sequence>
<dbReference type="EMBL" id="JAFBEE010000033">
    <property type="protein sequence ID" value="MBM7616355.1"/>
    <property type="molecule type" value="Genomic_DNA"/>
</dbReference>
<dbReference type="InterPro" id="IPR037522">
    <property type="entry name" value="HD_GYP_dom"/>
</dbReference>
<dbReference type="CDD" id="cd00077">
    <property type="entry name" value="HDc"/>
    <property type="match status" value="2"/>
</dbReference>
<reference evidence="2 3" key="1">
    <citation type="submission" date="2021-01" db="EMBL/GenBank/DDBJ databases">
        <title>Genomic Encyclopedia of Type Strains, Phase IV (KMG-IV): sequencing the most valuable type-strain genomes for metagenomic binning, comparative biology and taxonomic classification.</title>
        <authorList>
            <person name="Goeker M."/>
        </authorList>
    </citation>
    <scope>NUCLEOTIDE SEQUENCE [LARGE SCALE GENOMIC DNA]</scope>
    <source>
        <strain evidence="2 3">DSM 25890</strain>
    </source>
</reference>
<dbReference type="NCBIfam" id="TIGR00277">
    <property type="entry name" value="HDIG"/>
    <property type="match status" value="1"/>
</dbReference>
<dbReference type="Proteomes" id="UP001314796">
    <property type="component" value="Unassembled WGS sequence"/>
</dbReference>
<feature type="domain" description="HD-GYP" evidence="1">
    <location>
        <begin position="4"/>
        <end position="194"/>
    </location>
</feature>
<gene>
    <name evidence="2" type="ORF">JOC73_002937</name>
</gene>
<dbReference type="Pfam" id="PF01966">
    <property type="entry name" value="HD"/>
    <property type="match status" value="1"/>
</dbReference>
<dbReference type="PANTHER" id="PTHR43155:SF1">
    <property type="entry name" value="3'3'-CGAMP-SPECIFIC PHOSPHODIESTERASE 1"/>
    <property type="match status" value="1"/>
</dbReference>
<dbReference type="Gene3D" id="1.10.3210.10">
    <property type="entry name" value="Hypothetical protein af1432"/>
    <property type="match status" value="2"/>
</dbReference>
<name>A0ABS2NTR7_9FIRM</name>
<accession>A0ABS2NTR7</accession>
<dbReference type="InterPro" id="IPR006674">
    <property type="entry name" value="HD_domain"/>
</dbReference>
<evidence type="ECO:0000313" key="2">
    <source>
        <dbReference type="EMBL" id="MBM7616355.1"/>
    </source>
</evidence>
<protein>
    <submittedName>
        <fullName evidence="2">Nucleotidyltransferase with HDIG domain</fullName>
    </submittedName>
</protein>
<evidence type="ECO:0000259" key="1">
    <source>
        <dbReference type="PROSITE" id="PS51832"/>
    </source>
</evidence>
<evidence type="ECO:0000313" key="3">
    <source>
        <dbReference type="Proteomes" id="UP001314796"/>
    </source>
</evidence>
<feature type="domain" description="HD-GYP" evidence="1">
    <location>
        <begin position="212"/>
        <end position="397"/>
    </location>
</feature>
<keyword evidence="3" id="KW-1185">Reference proteome</keyword>
<dbReference type="Pfam" id="PF13487">
    <property type="entry name" value="HD_5"/>
    <property type="match status" value="1"/>
</dbReference>
<dbReference type="PANTHER" id="PTHR43155">
    <property type="entry name" value="CYCLIC DI-GMP PHOSPHODIESTERASE PA4108-RELATED"/>
    <property type="match status" value="1"/>
</dbReference>
<dbReference type="InterPro" id="IPR006675">
    <property type="entry name" value="HDIG_dom"/>
</dbReference>
<dbReference type="RefSeq" id="WP_204404485.1">
    <property type="nucleotide sequence ID" value="NZ_JAFBEE010000033.1"/>
</dbReference>
<dbReference type="SUPFAM" id="SSF109604">
    <property type="entry name" value="HD-domain/PDEase-like"/>
    <property type="match status" value="2"/>
</dbReference>
<dbReference type="InterPro" id="IPR003607">
    <property type="entry name" value="HD/PDEase_dom"/>
</dbReference>
<organism evidence="2 3">
    <name type="scientific">Alkaliphilus hydrothermalis</name>
    <dbReference type="NCBI Taxonomy" id="1482730"/>
    <lineage>
        <taxon>Bacteria</taxon>
        <taxon>Bacillati</taxon>
        <taxon>Bacillota</taxon>
        <taxon>Clostridia</taxon>
        <taxon>Peptostreptococcales</taxon>
        <taxon>Natronincolaceae</taxon>
        <taxon>Alkaliphilus</taxon>
    </lineage>
</organism>
<dbReference type="SMART" id="SM00471">
    <property type="entry name" value="HDc"/>
    <property type="match status" value="2"/>
</dbReference>